<dbReference type="EMBL" id="JASZZN010000016">
    <property type="protein sequence ID" value="MDM4017810.1"/>
    <property type="molecule type" value="Genomic_DNA"/>
</dbReference>
<comment type="caution">
    <text evidence="1">The sequence shown here is derived from an EMBL/GenBank/DDBJ whole genome shotgun (WGS) entry which is preliminary data.</text>
</comment>
<evidence type="ECO:0000313" key="2">
    <source>
        <dbReference type="Proteomes" id="UP001239462"/>
    </source>
</evidence>
<accession>A0ABT7PMU8</accession>
<keyword evidence="2" id="KW-1185">Reference proteome</keyword>
<organism evidence="1 2">
    <name type="scientific">Roseiconus lacunae</name>
    <dbReference type="NCBI Taxonomy" id="2605694"/>
    <lineage>
        <taxon>Bacteria</taxon>
        <taxon>Pseudomonadati</taxon>
        <taxon>Planctomycetota</taxon>
        <taxon>Planctomycetia</taxon>
        <taxon>Pirellulales</taxon>
        <taxon>Pirellulaceae</taxon>
        <taxon>Roseiconus</taxon>
    </lineage>
</organism>
<reference evidence="1 2" key="1">
    <citation type="submission" date="2023-06" db="EMBL/GenBank/DDBJ databases">
        <title>Roseiconus lacunae JC819 isolated from Gulf of Mannar region, Tamil Nadu.</title>
        <authorList>
            <person name="Pk S."/>
            <person name="Ch S."/>
            <person name="Ch V.R."/>
        </authorList>
    </citation>
    <scope>NUCLEOTIDE SEQUENCE [LARGE SCALE GENOMIC DNA]</scope>
    <source>
        <strain evidence="1 2">JC819</strain>
    </source>
</reference>
<protein>
    <submittedName>
        <fullName evidence="1">Uncharacterized protein</fullName>
    </submittedName>
</protein>
<gene>
    <name evidence="1" type="ORF">QTN89_20345</name>
</gene>
<name>A0ABT7PMU8_9BACT</name>
<sequence length="119" mass="13503">MIHYTCDRCKRAIDPETELRYVVEIEIHAASCDDSHGHIRNEGGEDEVDHLAELHDQLQREVNPDIEPQCFADDDFGDLDDAESTDHCQQYDLCEQCHDAFLNNPLGREATVGLGFSNN</sequence>
<dbReference type="Proteomes" id="UP001239462">
    <property type="component" value="Unassembled WGS sequence"/>
</dbReference>
<evidence type="ECO:0000313" key="1">
    <source>
        <dbReference type="EMBL" id="MDM4017810.1"/>
    </source>
</evidence>
<dbReference type="RefSeq" id="WP_149496260.1">
    <property type="nucleotide sequence ID" value="NZ_CP141221.1"/>
</dbReference>
<proteinExistence type="predicted"/>